<dbReference type="OMA" id="AQPENIW"/>
<protein>
    <submittedName>
        <fullName evidence="2">Uncharacterized protein</fullName>
    </submittedName>
</protein>
<dbReference type="OrthoDB" id="2970298at2759"/>
<sequence>MAQPENIWMKLASLVVTSVNPGTPSHTVALMFVIIFSLATILPPLKPSSVVKALNKTVNKTYIHYDEHKDMLDESARFDVKVKRLQMEAVTLKERYLQVYHDVSLTDLRSWTRYILEAKHIWVKARQHHRETVELKKALKLAIIRARKGELEASFEHHGQEGEESAENGGIDVHGTSVV</sequence>
<name>A0A2H3D4T6_ARMGA</name>
<dbReference type="EMBL" id="KZ293666">
    <property type="protein sequence ID" value="PBK90259.1"/>
    <property type="molecule type" value="Genomic_DNA"/>
</dbReference>
<evidence type="ECO:0000313" key="3">
    <source>
        <dbReference type="Proteomes" id="UP000217790"/>
    </source>
</evidence>
<keyword evidence="3" id="KW-1185">Reference proteome</keyword>
<accession>A0A2H3D4T6</accession>
<reference evidence="3" key="1">
    <citation type="journal article" date="2017" name="Nat. Ecol. Evol.">
        <title>Genome expansion and lineage-specific genetic innovations in the forest pathogenic fungi Armillaria.</title>
        <authorList>
            <person name="Sipos G."/>
            <person name="Prasanna A.N."/>
            <person name="Walter M.C."/>
            <person name="O'Connor E."/>
            <person name="Balint B."/>
            <person name="Krizsan K."/>
            <person name="Kiss B."/>
            <person name="Hess J."/>
            <person name="Varga T."/>
            <person name="Slot J."/>
            <person name="Riley R."/>
            <person name="Boka B."/>
            <person name="Rigling D."/>
            <person name="Barry K."/>
            <person name="Lee J."/>
            <person name="Mihaltcheva S."/>
            <person name="LaButti K."/>
            <person name="Lipzen A."/>
            <person name="Waldron R."/>
            <person name="Moloney N.M."/>
            <person name="Sperisen C."/>
            <person name="Kredics L."/>
            <person name="Vagvoelgyi C."/>
            <person name="Patrignani A."/>
            <person name="Fitzpatrick D."/>
            <person name="Nagy I."/>
            <person name="Doyle S."/>
            <person name="Anderson J.B."/>
            <person name="Grigoriev I.V."/>
            <person name="Gueldener U."/>
            <person name="Muensterkoetter M."/>
            <person name="Nagy L.G."/>
        </authorList>
    </citation>
    <scope>NUCLEOTIDE SEQUENCE [LARGE SCALE GENOMIC DNA]</scope>
    <source>
        <strain evidence="3">Ar21-2</strain>
    </source>
</reference>
<dbReference type="AlphaFoldDB" id="A0A2H3D4T6"/>
<gene>
    <name evidence="2" type="ORF">ARMGADRAFT_1167105</name>
</gene>
<feature type="region of interest" description="Disordered" evidence="1">
    <location>
        <begin position="154"/>
        <end position="179"/>
    </location>
</feature>
<evidence type="ECO:0000313" key="2">
    <source>
        <dbReference type="EMBL" id="PBK90259.1"/>
    </source>
</evidence>
<organism evidence="2 3">
    <name type="scientific">Armillaria gallica</name>
    <name type="common">Bulbous honey fungus</name>
    <name type="synonym">Armillaria bulbosa</name>
    <dbReference type="NCBI Taxonomy" id="47427"/>
    <lineage>
        <taxon>Eukaryota</taxon>
        <taxon>Fungi</taxon>
        <taxon>Dikarya</taxon>
        <taxon>Basidiomycota</taxon>
        <taxon>Agaricomycotina</taxon>
        <taxon>Agaricomycetes</taxon>
        <taxon>Agaricomycetidae</taxon>
        <taxon>Agaricales</taxon>
        <taxon>Marasmiineae</taxon>
        <taxon>Physalacriaceae</taxon>
        <taxon>Armillaria</taxon>
    </lineage>
</organism>
<proteinExistence type="predicted"/>
<dbReference type="Proteomes" id="UP000217790">
    <property type="component" value="Unassembled WGS sequence"/>
</dbReference>
<dbReference type="InParanoid" id="A0A2H3D4T6"/>
<evidence type="ECO:0000256" key="1">
    <source>
        <dbReference type="SAM" id="MobiDB-lite"/>
    </source>
</evidence>